<dbReference type="CDD" id="cd03257">
    <property type="entry name" value="ABC_NikE_OppD_transporters"/>
    <property type="match status" value="1"/>
</dbReference>
<accession>A0A327ZCN8</accession>
<dbReference type="GO" id="GO:0015833">
    <property type="term" value="P:peptide transport"/>
    <property type="evidence" value="ECO:0007669"/>
    <property type="project" value="InterPro"/>
</dbReference>
<dbReference type="InterPro" id="IPR050319">
    <property type="entry name" value="ABC_transp_ATP-bind"/>
</dbReference>
<dbReference type="InterPro" id="IPR013563">
    <property type="entry name" value="Oligopep_ABC_C"/>
</dbReference>
<comment type="similarity">
    <text evidence="1">Belongs to the ABC transporter superfamily.</text>
</comment>
<dbReference type="InterPro" id="IPR003439">
    <property type="entry name" value="ABC_transporter-like_ATP-bd"/>
</dbReference>
<dbReference type="InterPro" id="IPR017871">
    <property type="entry name" value="ABC_transporter-like_CS"/>
</dbReference>
<evidence type="ECO:0000256" key="1">
    <source>
        <dbReference type="ARBA" id="ARBA00005417"/>
    </source>
</evidence>
<evidence type="ECO:0000256" key="3">
    <source>
        <dbReference type="ARBA" id="ARBA00022741"/>
    </source>
</evidence>
<evidence type="ECO:0000256" key="2">
    <source>
        <dbReference type="ARBA" id="ARBA00022448"/>
    </source>
</evidence>
<gene>
    <name evidence="6" type="ORF">B0I29_10885</name>
</gene>
<dbReference type="SMART" id="SM00382">
    <property type="entry name" value="AAA"/>
    <property type="match status" value="1"/>
</dbReference>
<keyword evidence="4 6" id="KW-0067">ATP-binding</keyword>
<evidence type="ECO:0000313" key="6">
    <source>
        <dbReference type="EMBL" id="RAK36496.1"/>
    </source>
</evidence>
<dbReference type="EMBL" id="QLMJ01000008">
    <property type="protein sequence ID" value="RAK36496.1"/>
    <property type="molecule type" value="Genomic_DNA"/>
</dbReference>
<dbReference type="Pfam" id="PF00005">
    <property type="entry name" value="ABC_tran"/>
    <property type="match status" value="1"/>
</dbReference>
<dbReference type="GO" id="GO:0055085">
    <property type="term" value="P:transmembrane transport"/>
    <property type="evidence" value="ECO:0007669"/>
    <property type="project" value="UniProtKB-ARBA"/>
</dbReference>
<dbReference type="OrthoDB" id="3504674at2"/>
<evidence type="ECO:0000256" key="4">
    <source>
        <dbReference type="ARBA" id="ARBA00022840"/>
    </source>
</evidence>
<keyword evidence="7" id="KW-1185">Reference proteome</keyword>
<dbReference type="PROSITE" id="PS00211">
    <property type="entry name" value="ABC_TRANSPORTER_1"/>
    <property type="match status" value="1"/>
</dbReference>
<dbReference type="PROSITE" id="PS50893">
    <property type="entry name" value="ABC_TRANSPORTER_2"/>
    <property type="match status" value="1"/>
</dbReference>
<dbReference type="AlphaFoldDB" id="A0A327ZCN8"/>
<evidence type="ECO:0000313" key="7">
    <source>
        <dbReference type="Proteomes" id="UP000249341"/>
    </source>
</evidence>
<keyword evidence="2" id="KW-0813">Transport</keyword>
<protein>
    <submittedName>
        <fullName evidence="6">Oligopeptide transport system ATP-binding protein</fullName>
    </submittedName>
</protein>
<dbReference type="Proteomes" id="UP000249341">
    <property type="component" value="Unassembled WGS sequence"/>
</dbReference>
<keyword evidence="3" id="KW-0547">Nucleotide-binding</keyword>
<dbReference type="PIRSF" id="PIRSF037116">
    <property type="entry name" value="CP_lyase_PhnK"/>
    <property type="match status" value="1"/>
</dbReference>
<dbReference type="PANTHER" id="PTHR43776">
    <property type="entry name" value="TRANSPORT ATP-BINDING PROTEIN"/>
    <property type="match status" value="1"/>
</dbReference>
<dbReference type="SUPFAM" id="SSF52540">
    <property type="entry name" value="P-loop containing nucleoside triphosphate hydrolases"/>
    <property type="match status" value="1"/>
</dbReference>
<dbReference type="InterPro" id="IPR003593">
    <property type="entry name" value="AAA+_ATPase"/>
</dbReference>
<dbReference type="Gene3D" id="3.40.50.300">
    <property type="entry name" value="P-loop containing nucleotide triphosphate hydrolases"/>
    <property type="match status" value="1"/>
</dbReference>
<proteinExistence type="inferred from homology"/>
<dbReference type="Pfam" id="PF08352">
    <property type="entry name" value="oligo_HPY"/>
    <property type="match status" value="1"/>
</dbReference>
<dbReference type="GO" id="GO:0016887">
    <property type="term" value="F:ATP hydrolysis activity"/>
    <property type="evidence" value="ECO:0007669"/>
    <property type="project" value="InterPro"/>
</dbReference>
<dbReference type="InterPro" id="IPR012700">
    <property type="entry name" value="PhnK"/>
</dbReference>
<sequence>MRSDLLTADGLTKRYGRFTAIEDVSFTLRAGEVLGLVGESGSGKSTTVRCLVGLTKPDAGTVSYDGEPLQGRAAWHRFRREAQMVFQDPYASLNPRMTVAEIVGEGLRVHGIERTAAGRRARVTTLLGQVGLDAGDLDRYPRSFSGGQRQRIAIARAIAVEPRVLICDEPVSALDVSVQAQVVNVLRDMGRELGLSILFIAHDLAVVRYLCDRLVVLDQGRIAEQGTREQIYDNPQAPYTRSLLAAVPIPDPAAERERRHRQKESAR</sequence>
<dbReference type="InterPro" id="IPR027417">
    <property type="entry name" value="P-loop_NTPase"/>
</dbReference>
<dbReference type="PANTHER" id="PTHR43776:SF7">
    <property type="entry name" value="D,D-DIPEPTIDE TRANSPORT ATP-BINDING PROTEIN DDPF-RELATED"/>
    <property type="match status" value="1"/>
</dbReference>
<dbReference type="GO" id="GO:0005524">
    <property type="term" value="F:ATP binding"/>
    <property type="evidence" value="ECO:0007669"/>
    <property type="project" value="UniProtKB-KW"/>
</dbReference>
<organism evidence="6 7">
    <name type="scientific">Actinoplanes lutulentus</name>
    <dbReference type="NCBI Taxonomy" id="1287878"/>
    <lineage>
        <taxon>Bacteria</taxon>
        <taxon>Bacillati</taxon>
        <taxon>Actinomycetota</taxon>
        <taxon>Actinomycetes</taxon>
        <taxon>Micromonosporales</taxon>
        <taxon>Micromonosporaceae</taxon>
        <taxon>Actinoplanes</taxon>
    </lineage>
</organism>
<evidence type="ECO:0000259" key="5">
    <source>
        <dbReference type="PROSITE" id="PS50893"/>
    </source>
</evidence>
<dbReference type="RefSeq" id="WP_111650332.1">
    <property type="nucleotide sequence ID" value="NZ_JACHWI010000007.1"/>
</dbReference>
<name>A0A327ZCN8_9ACTN</name>
<reference evidence="6 7" key="1">
    <citation type="submission" date="2018-06" db="EMBL/GenBank/DDBJ databases">
        <title>Genomic Encyclopedia of Type Strains, Phase III (KMG-III): the genomes of soil and plant-associated and newly described type strains.</title>
        <authorList>
            <person name="Whitman W."/>
        </authorList>
    </citation>
    <scope>NUCLEOTIDE SEQUENCE [LARGE SCALE GENOMIC DNA]</scope>
    <source>
        <strain evidence="6 7">CGMCC 4.7090</strain>
    </source>
</reference>
<feature type="domain" description="ABC transporter" evidence="5">
    <location>
        <begin position="6"/>
        <end position="244"/>
    </location>
</feature>
<comment type="caution">
    <text evidence="6">The sequence shown here is derived from an EMBL/GenBank/DDBJ whole genome shotgun (WGS) entry which is preliminary data.</text>
</comment>